<dbReference type="Pfam" id="PF01965">
    <property type="entry name" value="DJ-1_PfpI"/>
    <property type="match status" value="1"/>
</dbReference>
<proteinExistence type="predicted"/>
<keyword evidence="5" id="KW-1185">Reference proteome</keyword>
<dbReference type="RefSeq" id="WP_079469519.1">
    <property type="nucleotide sequence ID" value="NZ_FUZZ01000001.1"/>
</dbReference>
<organism evidence="4 5">
    <name type="scientific">Chitinophaga ginsengisegetis</name>
    <dbReference type="NCBI Taxonomy" id="393003"/>
    <lineage>
        <taxon>Bacteria</taxon>
        <taxon>Pseudomonadati</taxon>
        <taxon>Bacteroidota</taxon>
        <taxon>Chitinophagia</taxon>
        <taxon>Chitinophagales</taxon>
        <taxon>Chitinophagaceae</taxon>
        <taxon>Chitinophaga</taxon>
    </lineage>
</organism>
<protein>
    <submittedName>
        <fullName evidence="4">Transcriptional regulator GlxA family, contains an amidase domain and an AraC-type DNA-binding HTH domain</fullName>
    </submittedName>
</protein>
<dbReference type="AlphaFoldDB" id="A0A1T5NP44"/>
<dbReference type="GO" id="GO:0043565">
    <property type="term" value="F:sequence-specific DNA binding"/>
    <property type="evidence" value="ECO:0007669"/>
    <property type="project" value="InterPro"/>
</dbReference>
<dbReference type="SUPFAM" id="SSF52317">
    <property type="entry name" value="Class I glutamine amidotransferase-like"/>
    <property type="match status" value="1"/>
</dbReference>
<reference evidence="4 5" key="1">
    <citation type="submission" date="2017-02" db="EMBL/GenBank/DDBJ databases">
        <authorList>
            <person name="Peterson S.W."/>
        </authorList>
    </citation>
    <scope>NUCLEOTIDE SEQUENCE [LARGE SCALE GENOMIC DNA]</scope>
    <source>
        <strain evidence="4 5">DSM 18108</strain>
    </source>
</reference>
<evidence type="ECO:0000256" key="2">
    <source>
        <dbReference type="ARBA" id="ARBA00023163"/>
    </source>
</evidence>
<evidence type="ECO:0000256" key="1">
    <source>
        <dbReference type="ARBA" id="ARBA00023015"/>
    </source>
</evidence>
<evidence type="ECO:0000313" key="4">
    <source>
        <dbReference type="EMBL" id="SKD01869.1"/>
    </source>
</evidence>
<evidence type="ECO:0000259" key="3">
    <source>
        <dbReference type="PROSITE" id="PS01124"/>
    </source>
</evidence>
<dbReference type="SMART" id="SM00342">
    <property type="entry name" value="HTH_ARAC"/>
    <property type="match status" value="1"/>
</dbReference>
<keyword evidence="1" id="KW-0805">Transcription regulation</keyword>
<dbReference type="GO" id="GO:0003700">
    <property type="term" value="F:DNA-binding transcription factor activity"/>
    <property type="evidence" value="ECO:0007669"/>
    <property type="project" value="InterPro"/>
</dbReference>
<feature type="domain" description="HTH araC/xylS-type" evidence="3">
    <location>
        <begin position="227"/>
        <end position="325"/>
    </location>
</feature>
<dbReference type="Proteomes" id="UP000190166">
    <property type="component" value="Unassembled WGS sequence"/>
</dbReference>
<dbReference type="PANTHER" id="PTHR43130:SF3">
    <property type="entry name" value="HTH-TYPE TRANSCRIPTIONAL REGULATOR RV1931C"/>
    <property type="match status" value="1"/>
</dbReference>
<dbReference type="Gene3D" id="3.40.50.880">
    <property type="match status" value="1"/>
</dbReference>
<name>A0A1T5NP44_9BACT</name>
<dbReference type="Gene3D" id="1.10.10.60">
    <property type="entry name" value="Homeodomain-like"/>
    <property type="match status" value="1"/>
</dbReference>
<dbReference type="InterPro" id="IPR002818">
    <property type="entry name" value="DJ-1/PfpI"/>
</dbReference>
<keyword evidence="4" id="KW-0238">DNA-binding</keyword>
<dbReference type="InterPro" id="IPR018060">
    <property type="entry name" value="HTH_AraC"/>
</dbReference>
<gene>
    <name evidence="4" type="ORF">SAMN05660461_2333</name>
</gene>
<dbReference type="Pfam" id="PF12833">
    <property type="entry name" value="HTH_18"/>
    <property type="match status" value="1"/>
</dbReference>
<dbReference type="InterPro" id="IPR052158">
    <property type="entry name" value="INH-QAR"/>
</dbReference>
<sequence length="334" mass="37787">MPGKQRRLIVIVPSPGIFLLDIAGPVDVFTVVNKILKEEIANGKEEYEIMMASPTNNRKIKTKSEIELDCAVTVAEINRPVDTLIVAGFSMQQFQPGHPFFQLLKDIYPKVRRIASVCVGTYALAEAGILNGKKATTHWEFSRQLQERYPTIKVDSNPFYIRDGNVYTSGGVSSGIDLALALVEEDVGRDLALKAARKLVLHLKRIGYQSQFSSLLQVYSLENSIAGKLHPWMLRHLQDDLQVEHLAARSNMSIRNFNRVFVKETGVTPARFVEKLRIEVARKYLEDSDLSMEQIAEKCGLGGLVSMRRTFLRHMMISPSEYRRSFRTSLQTIE</sequence>
<dbReference type="CDD" id="cd03137">
    <property type="entry name" value="GATase1_AraC_1"/>
    <property type="match status" value="1"/>
</dbReference>
<evidence type="ECO:0000313" key="5">
    <source>
        <dbReference type="Proteomes" id="UP000190166"/>
    </source>
</evidence>
<accession>A0A1T5NP44</accession>
<dbReference type="EMBL" id="FUZZ01000001">
    <property type="protein sequence ID" value="SKD01869.1"/>
    <property type="molecule type" value="Genomic_DNA"/>
</dbReference>
<dbReference type="InterPro" id="IPR009057">
    <property type="entry name" value="Homeodomain-like_sf"/>
</dbReference>
<dbReference type="STRING" id="393003.SAMN05660461_2333"/>
<dbReference type="PANTHER" id="PTHR43130">
    <property type="entry name" value="ARAC-FAMILY TRANSCRIPTIONAL REGULATOR"/>
    <property type="match status" value="1"/>
</dbReference>
<dbReference type="SUPFAM" id="SSF46689">
    <property type="entry name" value="Homeodomain-like"/>
    <property type="match status" value="2"/>
</dbReference>
<keyword evidence="2" id="KW-0804">Transcription</keyword>
<dbReference type="InterPro" id="IPR029062">
    <property type="entry name" value="Class_I_gatase-like"/>
</dbReference>
<dbReference type="PROSITE" id="PS01124">
    <property type="entry name" value="HTH_ARAC_FAMILY_2"/>
    <property type="match status" value="1"/>
</dbReference>